<sequence>MSTKKNKPKYSDLLQLAKKQFKDENYSGAVCSLTSLIDYQKFHKNDQITIEAKFWLAKTYEKGFKNKTDQAVHYYHEVFNSSNLQFKEKARDCLINCYSQGIGVKKDIVKADELYNGKFKNK</sequence>
<protein>
    <submittedName>
        <fullName evidence="1">19663_t:CDS:1</fullName>
    </submittedName>
</protein>
<keyword evidence="2" id="KW-1185">Reference proteome</keyword>
<proteinExistence type="predicted"/>
<name>A0A9N9CLQ2_9GLOM</name>
<dbReference type="OrthoDB" id="2434639at2759"/>
<accession>A0A9N9CLQ2</accession>
<evidence type="ECO:0000313" key="1">
    <source>
        <dbReference type="EMBL" id="CAG8603522.1"/>
    </source>
</evidence>
<dbReference type="SUPFAM" id="SSF81901">
    <property type="entry name" value="HCP-like"/>
    <property type="match status" value="1"/>
</dbReference>
<dbReference type="Gene3D" id="1.25.40.10">
    <property type="entry name" value="Tetratricopeptide repeat domain"/>
    <property type="match status" value="1"/>
</dbReference>
<dbReference type="EMBL" id="CAJVPZ010008951">
    <property type="protein sequence ID" value="CAG8603522.1"/>
    <property type="molecule type" value="Genomic_DNA"/>
</dbReference>
<dbReference type="Proteomes" id="UP000789396">
    <property type="component" value="Unassembled WGS sequence"/>
</dbReference>
<organism evidence="1 2">
    <name type="scientific">Racocetra fulgida</name>
    <dbReference type="NCBI Taxonomy" id="60492"/>
    <lineage>
        <taxon>Eukaryota</taxon>
        <taxon>Fungi</taxon>
        <taxon>Fungi incertae sedis</taxon>
        <taxon>Mucoromycota</taxon>
        <taxon>Glomeromycotina</taxon>
        <taxon>Glomeromycetes</taxon>
        <taxon>Diversisporales</taxon>
        <taxon>Gigasporaceae</taxon>
        <taxon>Racocetra</taxon>
    </lineage>
</organism>
<evidence type="ECO:0000313" key="2">
    <source>
        <dbReference type="Proteomes" id="UP000789396"/>
    </source>
</evidence>
<gene>
    <name evidence="1" type="ORF">RFULGI_LOCUS6693</name>
</gene>
<dbReference type="InterPro" id="IPR011990">
    <property type="entry name" value="TPR-like_helical_dom_sf"/>
</dbReference>
<reference evidence="1" key="1">
    <citation type="submission" date="2021-06" db="EMBL/GenBank/DDBJ databases">
        <authorList>
            <person name="Kallberg Y."/>
            <person name="Tangrot J."/>
            <person name="Rosling A."/>
        </authorList>
    </citation>
    <scope>NUCLEOTIDE SEQUENCE</scope>
    <source>
        <strain evidence="1">IN212</strain>
    </source>
</reference>
<comment type="caution">
    <text evidence="1">The sequence shown here is derived from an EMBL/GenBank/DDBJ whole genome shotgun (WGS) entry which is preliminary data.</text>
</comment>
<dbReference type="AlphaFoldDB" id="A0A9N9CLQ2"/>